<gene>
    <name evidence="2" type="ORF">SAMN04488008_1172</name>
</gene>
<keyword evidence="1" id="KW-0812">Transmembrane</keyword>
<organism evidence="2 3">
    <name type="scientific">Maribacter orientalis</name>
    <dbReference type="NCBI Taxonomy" id="228957"/>
    <lineage>
        <taxon>Bacteria</taxon>
        <taxon>Pseudomonadati</taxon>
        <taxon>Bacteroidota</taxon>
        <taxon>Flavobacteriia</taxon>
        <taxon>Flavobacteriales</taxon>
        <taxon>Flavobacteriaceae</taxon>
        <taxon>Maribacter</taxon>
    </lineage>
</organism>
<sequence length="122" mass="14527">MKIFHLIYYNLYKRSQKINGAPEIPVLSYICFLQTSILITLINIVLLLFQLYLNYKIHYVSISLLVALFGLNYYYFEKKGVGQKLLTDKNLDIGRKRILIHLFLFLSIFMEGFSYYLLRELN</sequence>
<evidence type="ECO:0000313" key="3">
    <source>
        <dbReference type="Proteomes" id="UP000198990"/>
    </source>
</evidence>
<dbReference type="EMBL" id="FNZN01000017">
    <property type="protein sequence ID" value="SEM32405.1"/>
    <property type="molecule type" value="Genomic_DNA"/>
</dbReference>
<proteinExistence type="predicted"/>
<keyword evidence="1" id="KW-0472">Membrane</keyword>
<evidence type="ECO:0000256" key="1">
    <source>
        <dbReference type="SAM" id="Phobius"/>
    </source>
</evidence>
<name>A0A1H7XFF5_9FLAO</name>
<feature type="transmembrane region" description="Helical" evidence="1">
    <location>
        <begin position="57"/>
        <end position="76"/>
    </location>
</feature>
<accession>A0A1H7XFF5</accession>
<protein>
    <submittedName>
        <fullName evidence="2">Uncharacterized protein</fullName>
    </submittedName>
</protein>
<keyword evidence="1" id="KW-1133">Transmembrane helix</keyword>
<keyword evidence="3" id="KW-1185">Reference proteome</keyword>
<dbReference type="STRING" id="228957.SAMN04488008_1172"/>
<feature type="transmembrane region" description="Helical" evidence="1">
    <location>
        <begin position="97"/>
        <end position="118"/>
    </location>
</feature>
<dbReference type="Proteomes" id="UP000198990">
    <property type="component" value="Unassembled WGS sequence"/>
</dbReference>
<evidence type="ECO:0000313" key="2">
    <source>
        <dbReference type="EMBL" id="SEM32405.1"/>
    </source>
</evidence>
<dbReference type="AlphaFoldDB" id="A0A1H7XFF5"/>
<reference evidence="3" key="1">
    <citation type="submission" date="2016-10" db="EMBL/GenBank/DDBJ databases">
        <authorList>
            <person name="Varghese N."/>
            <person name="Submissions S."/>
        </authorList>
    </citation>
    <scope>NUCLEOTIDE SEQUENCE [LARGE SCALE GENOMIC DNA]</scope>
    <source>
        <strain evidence="3">DSM 16471</strain>
    </source>
</reference>
<feature type="transmembrane region" description="Helical" evidence="1">
    <location>
        <begin position="26"/>
        <end position="51"/>
    </location>
</feature>